<comment type="caution">
    <text evidence="1">The sequence shown here is derived from an EMBL/GenBank/DDBJ whole genome shotgun (WGS) entry which is preliminary data.</text>
</comment>
<dbReference type="Proteomes" id="UP001589576">
    <property type="component" value="Unassembled WGS sequence"/>
</dbReference>
<reference evidence="1 2" key="1">
    <citation type="submission" date="2024-09" db="EMBL/GenBank/DDBJ databases">
        <authorList>
            <person name="Sun Q."/>
            <person name="Mori K."/>
        </authorList>
    </citation>
    <scope>NUCLEOTIDE SEQUENCE [LARGE SCALE GENOMIC DNA]</scope>
    <source>
        <strain evidence="1 2">CECT 8460</strain>
    </source>
</reference>
<gene>
    <name evidence="1" type="ORF">ACFFUU_00270</name>
</gene>
<proteinExistence type="predicted"/>
<sequence length="71" mass="8466">MGQMIYDYTRSSIIKAANNKDLFVKVLKTAARELLPHEREKLINWLFYFTADKPEIQKWLYEAMDKKILVS</sequence>
<organism evidence="1 2">
    <name type="scientific">Flavobacterium paronense</name>
    <dbReference type="NCBI Taxonomy" id="1392775"/>
    <lineage>
        <taxon>Bacteria</taxon>
        <taxon>Pseudomonadati</taxon>
        <taxon>Bacteroidota</taxon>
        <taxon>Flavobacteriia</taxon>
        <taxon>Flavobacteriales</taxon>
        <taxon>Flavobacteriaceae</taxon>
        <taxon>Flavobacterium</taxon>
    </lineage>
</organism>
<dbReference type="EMBL" id="JBHMFB010000001">
    <property type="protein sequence ID" value="MFB9088026.1"/>
    <property type="molecule type" value="Genomic_DNA"/>
</dbReference>
<protein>
    <submittedName>
        <fullName evidence="1">Uncharacterized protein</fullName>
    </submittedName>
</protein>
<evidence type="ECO:0000313" key="2">
    <source>
        <dbReference type="Proteomes" id="UP001589576"/>
    </source>
</evidence>
<evidence type="ECO:0000313" key="1">
    <source>
        <dbReference type="EMBL" id="MFB9088026.1"/>
    </source>
</evidence>
<dbReference type="RefSeq" id="WP_290285463.1">
    <property type="nucleotide sequence ID" value="NZ_JAUFQN010000019.1"/>
</dbReference>
<keyword evidence="2" id="KW-1185">Reference proteome</keyword>
<name>A0ABV5GA74_9FLAO</name>
<accession>A0ABV5GA74</accession>